<reference evidence="3" key="1">
    <citation type="submission" date="2016-10" db="EMBL/GenBank/DDBJ databases">
        <authorList>
            <person name="Varghese N."/>
            <person name="Submissions S."/>
        </authorList>
    </citation>
    <scope>NUCLEOTIDE SEQUENCE [LARGE SCALE GENOMIC DNA]</scope>
    <source>
        <strain evidence="3">DSM 21368</strain>
    </source>
</reference>
<feature type="transmembrane region" description="Helical" evidence="1">
    <location>
        <begin position="77"/>
        <end position="100"/>
    </location>
</feature>
<feature type="transmembrane region" description="Helical" evidence="1">
    <location>
        <begin position="106"/>
        <end position="126"/>
    </location>
</feature>
<gene>
    <name evidence="2" type="ORF">SAMN04488554_3391</name>
</gene>
<sequence>MPQRRERIRFAVGVALAPGLAALAHAWVEWLSPHGVVGVLMGVSIAAVVVIVATVVERRTRARMSPDGLRRRERANIAAGWGMIVGGFAGILASFVGMPWFELREVALVVIAGGGAGLVSGARARLARLESAM</sequence>
<name>A0A1H5MH34_9MICO</name>
<evidence type="ECO:0000256" key="1">
    <source>
        <dbReference type="SAM" id="Phobius"/>
    </source>
</evidence>
<dbReference type="Proteomes" id="UP000199220">
    <property type="component" value="Unassembled WGS sequence"/>
</dbReference>
<dbReference type="RefSeq" id="WP_089774191.1">
    <property type="nucleotide sequence ID" value="NZ_FNTX01000002.1"/>
</dbReference>
<evidence type="ECO:0000313" key="2">
    <source>
        <dbReference type="EMBL" id="SEE88655.1"/>
    </source>
</evidence>
<dbReference type="AlphaFoldDB" id="A0A1H5MH34"/>
<accession>A0A1H5MH34</accession>
<protein>
    <submittedName>
        <fullName evidence="2">Uncharacterized protein</fullName>
    </submittedName>
</protein>
<keyword evidence="3" id="KW-1185">Reference proteome</keyword>
<proteinExistence type="predicted"/>
<dbReference type="EMBL" id="FNTX01000002">
    <property type="protein sequence ID" value="SEE88655.1"/>
    <property type="molecule type" value="Genomic_DNA"/>
</dbReference>
<keyword evidence="1" id="KW-0472">Membrane</keyword>
<evidence type="ECO:0000313" key="3">
    <source>
        <dbReference type="Proteomes" id="UP000199220"/>
    </source>
</evidence>
<keyword evidence="1" id="KW-1133">Transmembrane helix</keyword>
<keyword evidence="1" id="KW-0812">Transmembrane</keyword>
<organism evidence="2 3">
    <name type="scientific">Ruania alba</name>
    <dbReference type="NCBI Taxonomy" id="648782"/>
    <lineage>
        <taxon>Bacteria</taxon>
        <taxon>Bacillati</taxon>
        <taxon>Actinomycetota</taxon>
        <taxon>Actinomycetes</taxon>
        <taxon>Micrococcales</taxon>
        <taxon>Ruaniaceae</taxon>
        <taxon>Ruania</taxon>
    </lineage>
</organism>
<feature type="transmembrane region" description="Helical" evidence="1">
    <location>
        <begin position="36"/>
        <end position="56"/>
    </location>
</feature>